<dbReference type="RefSeq" id="XP_004258803.1">
    <property type="nucleotide sequence ID" value="XM_004258755.1"/>
</dbReference>
<dbReference type="PANTHER" id="PTHR31809">
    <property type="entry name" value="BUD13 HOMOLOG"/>
    <property type="match status" value="1"/>
</dbReference>
<evidence type="ECO:0000256" key="2">
    <source>
        <dbReference type="SAM" id="MobiDB-lite"/>
    </source>
</evidence>
<dbReference type="GO" id="GO:0070274">
    <property type="term" value="C:RES complex"/>
    <property type="evidence" value="ECO:0007669"/>
    <property type="project" value="TreeGrafter"/>
</dbReference>
<evidence type="ECO:0000256" key="1">
    <source>
        <dbReference type="ARBA" id="ARBA00011069"/>
    </source>
</evidence>
<sequence length="125" mass="14651">MSERDEAKKPHKDTQEDERQKILRSKTRFGDPMAKLFKRRKEKEESAKINENQPEKSQKSDANGETKSTRPIFKGKFPQNRFGIPPDYKWDGIDRGNGYEKKYFAAMNKKQSAESSVYSKEVSDW</sequence>
<feature type="region of interest" description="Disordered" evidence="2">
    <location>
        <begin position="1"/>
        <end position="91"/>
    </location>
</feature>
<dbReference type="GO" id="GO:0000398">
    <property type="term" value="P:mRNA splicing, via spliceosome"/>
    <property type="evidence" value="ECO:0007669"/>
    <property type="project" value="TreeGrafter"/>
</dbReference>
<protein>
    <recommendedName>
        <fullName evidence="5">Pre-mRNA-splicing factor CWC26</fullName>
    </recommendedName>
</protein>
<dbReference type="Proteomes" id="UP000014680">
    <property type="component" value="Unassembled WGS sequence"/>
</dbReference>
<dbReference type="Pfam" id="PF09736">
    <property type="entry name" value="Bud13"/>
    <property type="match status" value="1"/>
</dbReference>
<dbReference type="EMBL" id="KB206397">
    <property type="protein sequence ID" value="ELP92032.1"/>
    <property type="molecule type" value="Genomic_DNA"/>
</dbReference>
<dbReference type="InterPro" id="IPR051112">
    <property type="entry name" value="CWC26_splicing_factor"/>
</dbReference>
<gene>
    <name evidence="3" type="ORF">EIN_291310</name>
</gene>
<proteinExistence type="inferred from homology"/>
<keyword evidence="4" id="KW-1185">Reference proteome</keyword>
<name>A0A0A1UAH9_ENTIV</name>
<dbReference type="GO" id="GO:0005684">
    <property type="term" value="C:U2-type spliceosomal complex"/>
    <property type="evidence" value="ECO:0007669"/>
    <property type="project" value="TreeGrafter"/>
</dbReference>
<dbReference type="GeneID" id="14891019"/>
<reference evidence="3 4" key="1">
    <citation type="submission" date="2012-10" db="EMBL/GenBank/DDBJ databases">
        <authorList>
            <person name="Zafar N."/>
            <person name="Inman J."/>
            <person name="Hall N."/>
            <person name="Lorenzi H."/>
            <person name="Caler E."/>
        </authorList>
    </citation>
    <scope>NUCLEOTIDE SEQUENCE [LARGE SCALE GENOMIC DNA]</scope>
    <source>
        <strain evidence="3 4">IP1</strain>
    </source>
</reference>
<organism evidence="3 4">
    <name type="scientific">Entamoeba invadens IP1</name>
    <dbReference type="NCBI Taxonomy" id="370355"/>
    <lineage>
        <taxon>Eukaryota</taxon>
        <taxon>Amoebozoa</taxon>
        <taxon>Evosea</taxon>
        <taxon>Archamoebae</taxon>
        <taxon>Mastigamoebida</taxon>
        <taxon>Entamoebidae</taxon>
        <taxon>Entamoeba</taxon>
    </lineage>
</organism>
<dbReference type="VEuPathDB" id="AmoebaDB:EIN_291310"/>
<dbReference type="AlphaFoldDB" id="A0A0A1UAH9"/>
<dbReference type="PANTHER" id="PTHR31809:SF0">
    <property type="entry name" value="BUD13 HOMOLOG"/>
    <property type="match status" value="1"/>
</dbReference>
<comment type="similarity">
    <text evidence="1">Belongs to the CWC26 family.</text>
</comment>
<feature type="compositionally biased region" description="Basic and acidic residues" evidence="2">
    <location>
        <begin position="1"/>
        <end position="21"/>
    </location>
</feature>
<dbReference type="OMA" id="XKDVEEL"/>
<evidence type="ECO:0000313" key="3">
    <source>
        <dbReference type="EMBL" id="ELP92032.1"/>
    </source>
</evidence>
<evidence type="ECO:0008006" key="5">
    <source>
        <dbReference type="Google" id="ProtNLM"/>
    </source>
</evidence>
<accession>A0A0A1UAH9</accession>
<dbReference type="InterPro" id="IPR018609">
    <property type="entry name" value="Bud13"/>
</dbReference>
<feature type="compositionally biased region" description="Basic and acidic residues" evidence="2">
    <location>
        <begin position="42"/>
        <end position="68"/>
    </location>
</feature>
<dbReference type="OrthoDB" id="6022at2759"/>
<dbReference type="KEGG" id="eiv:EIN_291310"/>
<evidence type="ECO:0000313" key="4">
    <source>
        <dbReference type="Proteomes" id="UP000014680"/>
    </source>
</evidence>
<dbReference type="GO" id="GO:0003723">
    <property type="term" value="F:RNA binding"/>
    <property type="evidence" value="ECO:0007669"/>
    <property type="project" value="TreeGrafter"/>
</dbReference>